<dbReference type="InterPro" id="IPR008258">
    <property type="entry name" value="Transglycosylase_SLT_dom_1"/>
</dbReference>
<evidence type="ECO:0000313" key="5">
    <source>
        <dbReference type="Proteomes" id="UP000027661"/>
    </source>
</evidence>
<protein>
    <submittedName>
        <fullName evidence="4">Transglycosylase SLT domain protein</fullName>
    </submittedName>
</protein>
<gene>
    <name evidence="4" type="ORF">M099_2421</name>
</gene>
<dbReference type="AlphaFoldDB" id="A0A069SPG8"/>
<dbReference type="InterPro" id="IPR000189">
    <property type="entry name" value="Transglyc_AS"/>
</dbReference>
<reference evidence="4 5" key="1">
    <citation type="submission" date="2014-04" db="EMBL/GenBank/DDBJ databases">
        <authorList>
            <person name="Sears C."/>
            <person name="Carroll K."/>
            <person name="Sack B.R."/>
            <person name="Qadri F."/>
            <person name="Myers L.L."/>
            <person name="Chung G.-T."/>
            <person name="Escheverria P."/>
            <person name="Fraser C.M."/>
            <person name="Sadzewicz L."/>
            <person name="Shefchek K.A."/>
            <person name="Tallon L."/>
            <person name="Das S.P."/>
            <person name="Daugherty S."/>
            <person name="Mongodin E.F."/>
        </authorList>
    </citation>
    <scope>NUCLEOTIDE SEQUENCE [LARGE SCALE GENOMIC DNA]</scope>
    <source>
        <strain evidence="4 5">3975 RP4</strain>
    </source>
</reference>
<dbReference type="GO" id="GO:0000270">
    <property type="term" value="P:peptidoglycan metabolic process"/>
    <property type="evidence" value="ECO:0007669"/>
    <property type="project" value="InterPro"/>
</dbReference>
<name>A0A069SPG8_PHOVU</name>
<dbReference type="InterPro" id="IPR023346">
    <property type="entry name" value="Lysozyme-like_dom_sf"/>
</dbReference>
<dbReference type="GO" id="GO:0008933">
    <property type="term" value="F:peptidoglycan lytic transglycosylase activity"/>
    <property type="evidence" value="ECO:0007669"/>
    <property type="project" value="InterPro"/>
</dbReference>
<dbReference type="Proteomes" id="UP000027661">
    <property type="component" value="Unassembled WGS sequence"/>
</dbReference>
<accession>A0A069SPG8</accession>
<dbReference type="PANTHER" id="PTHR37423:SF2">
    <property type="entry name" value="MEMBRANE-BOUND LYTIC MUREIN TRANSGLYCOSYLASE C"/>
    <property type="match status" value="1"/>
</dbReference>
<dbReference type="SUPFAM" id="SSF53955">
    <property type="entry name" value="Lysozyme-like"/>
    <property type="match status" value="1"/>
</dbReference>
<comment type="caution">
    <text evidence="4">The sequence shown here is derived from an EMBL/GenBank/DDBJ whole genome shotgun (WGS) entry which is preliminary data.</text>
</comment>
<dbReference type="GO" id="GO:0016020">
    <property type="term" value="C:membrane"/>
    <property type="evidence" value="ECO:0007669"/>
    <property type="project" value="InterPro"/>
</dbReference>
<feature type="signal peptide" evidence="2">
    <location>
        <begin position="1"/>
        <end position="31"/>
    </location>
</feature>
<dbReference type="CDD" id="cd16894">
    <property type="entry name" value="MltD-like"/>
    <property type="match status" value="1"/>
</dbReference>
<evidence type="ECO:0000313" key="4">
    <source>
        <dbReference type="EMBL" id="KDS53539.1"/>
    </source>
</evidence>
<dbReference type="Gene3D" id="1.10.530.10">
    <property type="match status" value="1"/>
</dbReference>
<dbReference type="Pfam" id="PF01464">
    <property type="entry name" value="SLT"/>
    <property type="match status" value="1"/>
</dbReference>
<dbReference type="PROSITE" id="PS00922">
    <property type="entry name" value="TRANSGLYCOSYLASE"/>
    <property type="match status" value="1"/>
</dbReference>
<evidence type="ECO:0000256" key="2">
    <source>
        <dbReference type="SAM" id="SignalP"/>
    </source>
</evidence>
<feature type="chain" id="PRO_5001666849" evidence="2">
    <location>
        <begin position="32"/>
        <end position="339"/>
    </location>
</feature>
<keyword evidence="2" id="KW-0732">Signal</keyword>
<dbReference type="PANTHER" id="PTHR37423">
    <property type="entry name" value="SOLUBLE LYTIC MUREIN TRANSGLYCOSYLASE-RELATED"/>
    <property type="match status" value="1"/>
</dbReference>
<dbReference type="EMBL" id="JNHM01000029">
    <property type="protein sequence ID" value="KDS53539.1"/>
    <property type="molecule type" value="Genomic_DNA"/>
</dbReference>
<evidence type="ECO:0000259" key="3">
    <source>
        <dbReference type="Pfam" id="PF01464"/>
    </source>
</evidence>
<organism evidence="4 5">
    <name type="scientific">Phocaeicola vulgatus str. 3975 RP4</name>
    <dbReference type="NCBI Taxonomy" id="1339352"/>
    <lineage>
        <taxon>Bacteria</taxon>
        <taxon>Pseudomonadati</taxon>
        <taxon>Bacteroidota</taxon>
        <taxon>Bacteroidia</taxon>
        <taxon>Bacteroidales</taxon>
        <taxon>Bacteroidaceae</taxon>
        <taxon>Phocaeicola</taxon>
    </lineage>
</organism>
<proteinExistence type="inferred from homology"/>
<dbReference type="PROSITE" id="PS51257">
    <property type="entry name" value="PROKAR_LIPOPROTEIN"/>
    <property type="match status" value="1"/>
</dbReference>
<sequence>MKTNKEKMRKITINLAAVAAFCIVVASPALVSSSCATPKTEQEDTTIIREDSGITALKYSSPEVPASIEFCGKTIDLSRFDRHERMDRELLAFTYMHSTSLQMLKKANRYFPIVEPILKENGIPDDFKYLMVIESNMNPTARSSAGAAGLWQFMQGTGRDYGLEVNNNVDERYHIEKATRAACRYLKDAYAKYKDWVAVAASYNAGQARIASQLAKQDVDDSLDLQLVEETARYVYRILAAKQLFNAPTTFGFRLRASDLYPPIPYTEITVTKGIADLARFARSKGINLAILKNMNPWLRETSLSNHSGRTYVIKIPTKEGMTYDPKKTVAHDKRWVIE</sequence>
<feature type="domain" description="Transglycosylase SLT" evidence="3">
    <location>
        <begin position="119"/>
        <end position="217"/>
    </location>
</feature>
<comment type="similarity">
    <text evidence="1">Belongs to the transglycosylase Slt family.</text>
</comment>
<evidence type="ECO:0000256" key="1">
    <source>
        <dbReference type="ARBA" id="ARBA00007734"/>
    </source>
</evidence>
<dbReference type="PATRIC" id="fig|1339352.3.peg.2327"/>